<dbReference type="AlphaFoldDB" id="A0A7Y0LDI0"/>
<evidence type="ECO:0000313" key="2">
    <source>
        <dbReference type="Proteomes" id="UP000568664"/>
    </source>
</evidence>
<proteinExistence type="predicted"/>
<comment type="caution">
    <text evidence="1">The sequence shown here is derived from an EMBL/GenBank/DDBJ whole genome shotgun (WGS) entry which is preliminary data.</text>
</comment>
<accession>A0A7Y0LDI0</accession>
<reference evidence="1 2" key="1">
    <citation type="submission" date="2020-04" db="EMBL/GenBank/DDBJ databases">
        <title>Thalassotalea sp. M1531, isolated from the surface of marine red alga.</title>
        <authorList>
            <person name="Pang L."/>
            <person name="Lu D.-C."/>
        </authorList>
    </citation>
    <scope>NUCLEOTIDE SEQUENCE [LARGE SCALE GENOMIC DNA]</scope>
    <source>
        <strain evidence="1 2">M1531</strain>
    </source>
</reference>
<dbReference type="EMBL" id="JABBXH010000004">
    <property type="protein sequence ID" value="NMP32550.1"/>
    <property type="molecule type" value="Genomic_DNA"/>
</dbReference>
<keyword evidence="2" id="KW-1185">Reference proteome</keyword>
<evidence type="ECO:0008006" key="3">
    <source>
        <dbReference type="Google" id="ProtNLM"/>
    </source>
</evidence>
<evidence type="ECO:0000313" key="1">
    <source>
        <dbReference type="EMBL" id="NMP32550.1"/>
    </source>
</evidence>
<dbReference type="Proteomes" id="UP000568664">
    <property type="component" value="Unassembled WGS sequence"/>
</dbReference>
<dbReference type="RefSeq" id="WP_169075874.1">
    <property type="nucleotide sequence ID" value="NZ_JABBXH010000004.1"/>
</dbReference>
<protein>
    <recommendedName>
        <fullName evidence="3">DUF4145 domain-containing protein</fullName>
    </recommendedName>
</protein>
<name>A0A7Y0LDI0_9GAMM</name>
<gene>
    <name evidence="1" type="ORF">HII17_13370</name>
</gene>
<organism evidence="1 2">
    <name type="scientific">Thalassotalea algicola</name>
    <dbReference type="NCBI Taxonomy" id="2716224"/>
    <lineage>
        <taxon>Bacteria</taxon>
        <taxon>Pseudomonadati</taxon>
        <taxon>Pseudomonadota</taxon>
        <taxon>Gammaproteobacteria</taxon>
        <taxon>Alteromonadales</taxon>
        <taxon>Colwelliaceae</taxon>
        <taxon>Thalassotalea</taxon>
    </lineage>
</organism>
<sequence length="144" mass="16852">MYFSKTELAIIQIERAIDLFIDERDFVSTLTLAGAAEEMLGNILHANGMENILAELHPWFQEKYDSDASFGQFARKANEIRNELKHGHSFPDLEHKVEVSEPLAAQMLMRALVNYKNFDLEPTVKMWKFVSWLKEREEEIFSNW</sequence>